<accession>A0A2L2T4G7</accession>
<dbReference type="EMBL" id="LN649229">
    <property type="protein sequence ID" value="CEI65674.1"/>
    <property type="molecule type" value="Genomic_DNA"/>
</dbReference>
<dbReference type="Proteomes" id="UP000245910">
    <property type="component" value="Chromosome I"/>
</dbReference>
<reference evidence="2" key="1">
    <citation type="submission" date="2014-10" db="EMBL/GenBank/DDBJ databases">
        <authorList>
            <person name="King R."/>
        </authorList>
    </citation>
    <scope>NUCLEOTIDE SEQUENCE [LARGE SCALE GENOMIC DNA]</scope>
    <source>
        <strain evidence="2">A3/5</strain>
    </source>
</reference>
<name>A0A2L2T4G7_9HYPO</name>
<dbReference type="AlphaFoldDB" id="A0A2L2T4G7"/>
<keyword evidence="2" id="KW-1185">Reference proteome</keyword>
<proteinExistence type="predicted"/>
<sequence>MSVSFQQSFTWTTENEKPVQRSAMDVMTENLLLPADNGDFVLLRFLSFVEILYAKRLVVAMTERLHDSIGR</sequence>
<protein>
    <submittedName>
        <fullName evidence="1">Uncharacterized protein</fullName>
    </submittedName>
</protein>
<organism evidence="1 2">
    <name type="scientific">Fusarium venenatum</name>
    <dbReference type="NCBI Taxonomy" id="56646"/>
    <lineage>
        <taxon>Eukaryota</taxon>
        <taxon>Fungi</taxon>
        <taxon>Dikarya</taxon>
        <taxon>Ascomycota</taxon>
        <taxon>Pezizomycotina</taxon>
        <taxon>Sordariomycetes</taxon>
        <taxon>Hypocreomycetidae</taxon>
        <taxon>Hypocreales</taxon>
        <taxon>Nectriaceae</taxon>
        <taxon>Fusarium</taxon>
    </lineage>
</organism>
<evidence type="ECO:0000313" key="1">
    <source>
        <dbReference type="EMBL" id="CEI65674.1"/>
    </source>
</evidence>
<evidence type="ECO:0000313" key="2">
    <source>
        <dbReference type="Proteomes" id="UP000245910"/>
    </source>
</evidence>